<organism evidence="3">
    <name type="scientific">Anopheles funestus</name>
    <name type="common">African malaria mosquito</name>
    <dbReference type="NCBI Taxonomy" id="62324"/>
    <lineage>
        <taxon>Eukaryota</taxon>
        <taxon>Metazoa</taxon>
        <taxon>Ecdysozoa</taxon>
        <taxon>Arthropoda</taxon>
        <taxon>Hexapoda</taxon>
        <taxon>Insecta</taxon>
        <taxon>Pterygota</taxon>
        <taxon>Neoptera</taxon>
        <taxon>Endopterygota</taxon>
        <taxon>Diptera</taxon>
        <taxon>Nematocera</taxon>
        <taxon>Culicoidea</taxon>
        <taxon>Culicidae</taxon>
        <taxon>Anophelinae</taxon>
        <taxon>Anopheles</taxon>
    </lineage>
</organism>
<evidence type="ECO:0000259" key="2">
    <source>
        <dbReference type="SMART" id="SM00735"/>
    </source>
</evidence>
<dbReference type="SMART" id="SM00735">
    <property type="entry name" value="ZM"/>
    <property type="match status" value="1"/>
</dbReference>
<feature type="region of interest" description="Disordered" evidence="1">
    <location>
        <begin position="120"/>
        <end position="149"/>
    </location>
</feature>
<sequence>MAAMQRRLVHKQFNSPINLYSQKNIQETLDRELKLLSNGAVGIDFDDPSTTKPPSLAKSAVLAALEEEEREKSRGTASFGRQSRSRQPARSTVVSTSATPCIDRETVLKINRRPLQRRHRSCDNFWPPRSPSTEETYGREPSPTGMDGNRGEFAIDSRRYGSHDSIHFDERIRRQHKIEPLRTLFDKENVVLTDWGQRPHSTPLQDVHRTGREGDKNDNHVYGNDAPPNATRNDPWHTSARSDNHRTLRDDDYPEGCTVPQRPATPPADWPSYGAHSNSVLVGEPSVTSSLTAPTGDYQARQEVHPPEPPPRRYYLPMDKIVRGELEAMLRLFQDTPITTGQHPDGPSLGARSPVLGRRSATPSYGGTSQQHQPERSKSVQGQAGPASLRQDGVESKPPLKLKSSTGRTTPRSGTLQRHPTVTDVSCIETIDTEEMLHLSQHEQVDAVEAYHEFNLNSNTGRNLNIDRHRDASTDRCQKPPKQSCTDGHISPTMTYPVNATIPPTSVTIGADQLTTNYFDKHLHHPSTVGSSYDQFPVTANRAPSVPGEGHIVNFPLLATGVEIERADHKFDSNVNCTGHRFAALDEFHNYNEKLITDTDSNDAVPVPRDGSTTPQPVDECRITENRRQPHSSALNVSNQPNRNWINLNSNQIYHQQRTSPRDPVCQRMSPGCTGVSTVGSGRAYHRTTDHKAHHDDDDVDDGTVGPGSDRSPGRETHVAYGDNSDSPTYYQNANDNLQRRTDQHQAVRVDCNYDNKSVRSHYRCEASPTDNGQLPVDVPRPHYVTPSPPLPPYPAEPPIPWRPRARSGSSGSSVKINEIFEFPPPPPYPCDCADGDGIEDDGGEPSCRMTVYRTNVRGSASNSGKGTADADTGDDTGRDYSTSDRINRPEAKLSPVNLAETFTASHPTYTAVNPAIFRPPPSPPCDVRFPPTVDLTGGDNDVTGLKHPQTLDPDSCIVPNDERTPRSVAGESLRNVSHPPDVHAMQRFPTVPALHQSSNVDVDYFKTNFTDDKTPDVNANRARNFDEEPNKYGTQTPQDKSIDPDRTSQERHRYGDAENRPAATECGSTGTEDRPVQPRMISFTDGEFIFGPFDERSLEFGRFELLSDKLGARKSPVGTSALLTAAATDERPASEVPKITDPTYSTAAAERLYQPTLATGPRAAQGVPIEVENSVPDDDKWKIATPPAVCSQSPQRHPESYNRWARFENGNLSPVPSENELTADNRKQSPSIDPPDKRRTRGEEIEDIFQQLNHSLKANASKDTSDGGSEDTAARTTLGQLVENVPVIERILDDLLTFSKQLLEQKHYLEAKESIDDANAEEDVVVELPPENRGTAQQAEINDDNLINLLAPSNELDAQEAFDNDQRNVRNDKSHNNDPSDGERLGASIEGDEKLANNDTNSNQPGDFSSGPLEDDCSEQQTQQEDLFTNVAIFNWNPLDVYQQHGLFMIDPRFALADMRAISPAPVSSSFQPSIKPLPTVPEEMDTAAVANEHAIAMQRGAQVPGASIENQSAKNYNTETESGCVKSDGIVSTLHTVAATAPKTPAPDWKMDACHNYCSPSVDPMATTGSPSTVGCRAGDNVDKIVQMNQVLHFYDASHVHYPLGQDTPDRDSQQQREPPHSPTLTSATTVEGTYH</sequence>
<feature type="compositionally biased region" description="Polar residues" evidence="1">
    <location>
        <begin position="75"/>
        <end position="97"/>
    </location>
</feature>
<feature type="compositionally biased region" description="Basic and acidic residues" evidence="1">
    <location>
        <begin position="240"/>
        <end position="251"/>
    </location>
</feature>
<feature type="compositionally biased region" description="Polar residues" evidence="1">
    <location>
        <begin position="1211"/>
        <end position="1223"/>
    </location>
</feature>
<feature type="compositionally biased region" description="Basic and acidic residues" evidence="1">
    <location>
        <begin position="1610"/>
        <end position="1622"/>
    </location>
</feature>
<evidence type="ECO:0000313" key="3">
    <source>
        <dbReference type="EnsemblMetazoa" id="AFUN020095-PC"/>
    </source>
</evidence>
<feature type="region of interest" description="Disordered" evidence="1">
    <location>
        <begin position="599"/>
        <end position="618"/>
    </location>
</feature>
<feature type="compositionally biased region" description="Polar residues" evidence="1">
    <location>
        <begin position="361"/>
        <end position="372"/>
    </location>
</feature>
<feature type="compositionally biased region" description="Basic and acidic residues" evidence="1">
    <location>
        <begin position="687"/>
        <end position="697"/>
    </location>
</feature>
<feature type="region of interest" description="Disordered" evidence="1">
    <location>
        <begin position="472"/>
        <end position="491"/>
    </location>
</feature>
<feature type="region of interest" description="Disordered" evidence="1">
    <location>
        <begin position="1363"/>
        <end position="1422"/>
    </location>
</feature>
<feature type="region of interest" description="Disordered" evidence="1">
    <location>
        <begin position="196"/>
        <end position="315"/>
    </location>
</feature>
<feature type="compositionally biased region" description="Basic and acidic residues" evidence="1">
    <location>
        <begin position="206"/>
        <end position="219"/>
    </location>
</feature>
<feature type="region of interest" description="Disordered" evidence="1">
    <location>
        <begin position="1604"/>
        <end position="1638"/>
    </location>
</feature>
<feature type="compositionally biased region" description="Polar residues" evidence="1">
    <location>
        <begin position="481"/>
        <end position="491"/>
    </location>
</feature>
<feature type="region of interest" description="Disordered" evidence="1">
    <location>
        <begin position="959"/>
        <end position="983"/>
    </location>
</feature>
<dbReference type="InterPro" id="IPR006643">
    <property type="entry name" value="Zasp-like_motif"/>
</dbReference>
<feature type="compositionally biased region" description="Polar residues" evidence="1">
    <location>
        <begin position="275"/>
        <end position="293"/>
    </location>
</feature>
<dbReference type="VEuPathDB" id="VectorBase:AFUN2_005222"/>
<feature type="compositionally biased region" description="Polar residues" evidence="1">
    <location>
        <begin position="1625"/>
        <end position="1638"/>
    </location>
</feature>
<feature type="region of interest" description="Disordered" evidence="1">
    <location>
        <begin position="337"/>
        <end position="420"/>
    </location>
</feature>
<feature type="region of interest" description="Disordered" evidence="1">
    <location>
        <begin position="858"/>
        <end position="886"/>
    </location>
</feature>
<dbReference type="Pfam" id="PF15936">
    <property type="entry name" value="DUF4749"/>
    <property type="match status" value="1"/>
</dbReference>
<feature type="compositionally biased region" description="Basic and acidic residues" evidence="1">
    <location>
        <begin position="1365"/>
        <end position="1385"/>
    </location>
</feature>
<reference evidence="3" key="1">
    <citation type="submission" date="2020-05" db="UniProtKB">
        <authorList>
            <consortium name="EnsemblMetazoa"/>
        </authorList>
    </citation>
    <scope>IDENTIFICATION</scope>
    <source>
        <strain evidence="3">FUMOZ</strain>
    </source>
</reference>
<feature type="domain" description="Zasp-like motif" evidence="2">
    <location>
        <begin position="7"/>
        <end position="32"/>
    </location>
</feature>
<feature type="region of interest" description="Disordered" evidence="1">
    <location>
        <begin position="46"/>
        <end position="97"/>
    </location>
</feature>
<protein>
    <submittedName>
        <fullName evidence="3">ZM domain-containing protein</fullName>
    </submittedName>
</protein>
<name>A0A4Y0BJN9_ANOFN</name>
<feature type="region of interest" description="Disordered" evidence="1">
    <location>
        <begin position="656"/>
        <end position="733"/>
    </location>
</feature>
<evidence type="ECO:0000256" key="1">
    <source>
        <dbReference type="SAM" id="MobiDB-lite"/>
    </source>
</evidence>
<feature type="compositionally biased region" description="Polar residues" evidence="1">
    <location>
        <begin position="1398"/>
        <end position="1408"/>
    </location>
</feature>
<feature type="region of interest" description="Disordered" evidence="1">
    <location>
        <begin position="1009"/>
        <end position="1078"/>
    </location>
</feature>
<feature type="compositionally biased region" description="Basic and acidic residues" evidence="1">
    <location>
        <begin position="876"/>
        <end position="886"/>
    </location>
</feature>
<feature type="compositionally biased region" description="Polar residues" evidence="1">
    <location>
        <begin position="724"/>
        <end position="733"/>
    </location>
</feature>
<dbReference type="EnsemblMetazoa" id="AFUN020095-RC">
    <property type="protein sequence ID" value="AFUN020095-PC"/>
    <property type="gene ID" value="AFUN020095"/>
</dbReference>
<accession>A0A4Y0BJN9</accession>
<feature type="compositionally biased region" description="Low complexity" evidence="1">
    <location>
        <begin position="404"/>
        <end position="415"/>
    </location>
</feature>
<feature type="compositionally biased region" description="Basic and acidic residues" evidence="1">
    <location>
        <begin position="1041"/>
        <end position="1060"/>
    </location>
</feature>
<proteinExistence type="predicted"/>
<dbReference type="InterPro" id="IPR031847">
    <property type="entry name" value="PDLI1-4/Zasp-like_mid"/>
</dbReference>
<feature type="compositionally biased region" description="Low complexity" evidence="1">
    <location>
        <begin position="55"/>
        <end position="64"/>
    </location>
</feature>
<feature type="region of interest" description="Disordered" evidence="1">
    <location>
        <begin position="1175"/>
        <end position="1241"/>
    </location>
</feature>
<dbReference type="VEuPathDB" id="VectorBase:AFUN020095"/>